<evidence type="ECO:0000256" key="14">
    <source>
        <dbReference type="ARBA" id="ARBA00049402"/>
    </source>
</evidence>
<accession>A0A936K737</accession>
<proteinExistence type="inferred from homology"/>
<evidence type="ECO:0000256" key="6">
    <source>
        <dbReference type="ARBA" id="ARBA00022490"/>
    </source>
</evidence>
<dbReference type="Pfam" id="PF00156">
    <property type="entry name" value="Pribosyltran"/>
    <property type="match status" value="1"/>
</dbReference>
<evidence type="ECO:0000256" key="3">
    <source>
        <dbReference type="ARBA" id="ARBA00004669"/>
    </source>
</evidence>
<evidence type="ECO:0000256" key="9">
    <source>
        <dbReference type="ARBA" id="ARBA00022723"/>
    </source>
</evidence>
<sequence length="173" mass="19229">MRTRITPLVTEAQIRARVQELGAQLTKDYAGKDLVVIGLLNGVFPFFADLVRAMDLDIDVSFMQVASYGGGMESTGEVHILKDLDRSIQGRHALVVEDIVDTGLTLFKVGNLLNDREPLSLKICTLLDKPSRRKVEVPVDYIGFTIEDHFVVGYGLDLDGKLRNLPYVGVYHP</sequence>
<dbReference type="SUPFAM" id="SSF53271">
    <property type="entry name" value="PRTase-like"/>
    <property type="match status" value="1"/>
</dbReference>
<feature type="domain" description="Phosphoribosyltransferase" evidence="16">
    <location>
        <begin position="14"/>
        <end position="157"/>
    </location>
</feature>
<comment type="subcellular location">
    <subcellularLocation>
        <location evidence="2 15">Cytoplasm</location>
    </subcellularLocation>
</comment>
<keyword evidence="6 15" id="KW-0963">Cytoplasm</keyword>
<evidence type="ECO:0000259" key="16">
    <source>
        <dbReference type="Pfam" id="PF00156"/>
    </source>
</evidence>
<dbReference type="InterPro" id="IPR050408">
    <property type="entry name" value="HGPRT"/>
</dbReference>
<dbReference type="Proteomes" id="UP000709959">
    <property type="component" value="Unassembled WGS sequence"/>
</dbReference>
<evidence type="ECO:0000256" key="11">
    <source>
        <dbReference type="ARBA" id="ARBA00022741"/>
    </source>
</evidence>
<organism evidence="17 18">
    <name type="scientific">Candidatus Geothrix odensensis</name>
    <dbReference type="NCBI Taxonomy" id="2954440"/>
    <lineage>
        <taxon>Bacteria</taxon>
        <taxon>Pseudomonadati</taxon>
        <taxon>Acidobacteriota</taxon>
        <taxon>Holophagae</taxon>
        <taxon>Holophagales</taxon>
        <taxon>Holophagaceae</taxon>
        <taxon>Geothrix</taxon>
    </lineage>
</organism>
<dbReference type="GO" id="GO:0046100">
    <property type="term" value="P:hypoxanthine metabolic process"/>
    <property type="evidence" value="ECO:0007669"/>
    <property type="project" value="TreeGrafter"/>
</dbReference>
<gene>
    <name evidence="17" type="primary">hpt</name>
    <name evidence="17" type="ORF">IPN91_13050</name>
</gene>
<keyword evidence="8 15" id="KW-0808">Transferase</keyword>
<dbReference type="PANTHER" id="PTHR43340:SF1">
    <property type="entry name" value="HYPOXANTHINE PHOSPHORIBOSYLTRANSFERASE"/>
    <property type="match status" value="1"/>
</dbReference>
<dbReference type="GO" id="GO:0005829">
    <property type="term" value="C:cytosol"/>
    <property type="evidence" value="ECO:0007669"/>
    <property type="project" value="TreeGrafter"/>
</dbReference>
<keyword evidence="7 15" id="KW-0328">Glycosyltransferase</keyword>
<evidence type="ECO:0000313" key="17">
    <source>
        <dbReference type="EMBL" id="MBK8573529.1"/>
    </source>
</evidence>
<keyword evidence="12 15" id="KW-0460">Magnesium</keyword>
<dbReference type="CDD" id="cd06223">
    <property type="entry name" value="PRTases_typeI"/>
    <property type="match status" value="1"/>
</dbReference>
<evidence type="ECO:0000256" key="7">
    <source>
        <dbReference type="ARBA" id="ARBA00022676"/>
    </source>
</evidence>
<evidence type="ECO:0000256" key="15">
    <source>
        <dbReference type="RuleBase" id="RU364099"/>
    </source>
</evidence>
<evidence type="ECO:0000256" key="1">
    <source>
        <dbReference type="ARBA" id="ARBA00001946"/>
    </source>
</evidence>
<dbReference type="GO" id="GO:0052657">
    <property type="term" value="F:guanine phosphoribosyltransferase activity"/>
    <property type="evidence" value="ECO:0007669"/>
    <property type="project" value="UniProtKB-ARBA"/>
</dbReference>
<dbReference type="GO" id="GO:0000166">
    <property type="term" value="F:nucleotide binding"/>
    <property type="evidence" value="ECO:0007669"/>
    <property type="project" value="UniProtKB-KW"/>
</dbReference>
<keyword evidence="11 15" id="KW-0547">Nucleotide-binding</keyword>
<evidence type="ECO:0000256" key="4">
    <source>
        <dbReference type="ARBA" id="ARBA00008391"/>
    </source>
</evidence>
<evidence type="ECO:0000256" key="10">
    <source>
        <dbReference type="ARBA" id="ARBA00022726"/>
    </source>
</evidence>
<reference evidence="17 18" key="1">
    <citation type="submission" date="2020-10" db="EMBL/GenBank/DDBJ databases">
        <title>Connecting structure to function with the recovery of over 1000 high-quality activated sludge metagenome-assembled genomes encoding full-length rRNA genes using long-read sequencing.</title>
        <authorList>
            <person name="Singleton C.M."/>
            <person name="Petriglieri F."/>
            <person name="Kristensen J.M."/>
            <person name="Kirkegaard R.H."/>
            <person name="Michaelsen T.Y."/>
            <person name="Andersen M.H."/>
            <person name="Karst S.M."/>
            <person name="Dueholm M.S."/>
            <person name="Nielsen P.H."/>
            <person name="Albertsen M."/>
        </authorList>
    </citation>
    <scope>NUCLEOTIDE SEQUENCE [LARGE SCALE GENOMIC DNA]</scope>
    <source>
        <strain evidence="17">OdNE_18-Q3-R46-58_MAXAC.008</strain>
    </source>
</reference>
<dbReference type="PANTHER" id="PTHR43340">
    <property type="entry name" value="HYPOXANTHINE-GUANINE PHOSPHORIBOSYLTRANSFERASE"/>
    <property type="match status" value="1"/>
</dbReference>
<evidence type="ECO:0000256" key="13">
    <source>
        <dbReference type="ARBA" id="ARBA00048811"/>
    </source>
</evidence>
<dbReference type="Gene3D" id="3.40.50.2020">
    <property type="match status" value="1"/>
</dbReference>
<dbReference type="EC" id="2.4.2.8" evidence="5 15"/>
<comment type="catalytic activity">
    <reaction evidence="13">
        <text>GMP + diphosphate = guanine + 5-phospho-alpha-D-ribose 1-diphosphate</text>
        <dbReference type="Rhea" id="RHEA:25424"/>
        <dbReference type="ChEBI" id="CHEBI:16235"/>
        <dbReference type="ChEBI" id="CHEBI:33019"/>
        <dbReference type="ChEBI" id="CHEBI:58017"/>
        <dbReference type="ChEBI" id="CHEBI:58115"/>
        <dbReference type="EC" id="2.4.2.8"/>
    </reaction>
    <physiologicalReaction direction="right-to-left" evidence="13">
        <dbReference type="Rhea" id="RHEA:25426"/>
    </physiologicalReaction>
</comment>
<dbReference type="GO" id="GO:0004422">
    <property type="term" value="F:hypoxanthine phosphoribosyltransferase activity"/>
    <property type="evidence" value="ECO:0007669"/>
    <property type="project" value="InterPro"/>
</dbReference>
<keyword evidence="10 15" id="KW-0660">Purine salvage</keyword>
<comment type="similarity">
    <text evidence="4 15">Belongs to the purine/pyrimidine phosphoribosyltransferase family.</text>
</comment>
<comment type="cofactor">
    <cofactor evidence="1 15">
        <name>Mg(2+)</name>
        <dbReference type="ChEBI" id="CHEBI:18420"/>
    </cofactor>
</comment>
<dbReference type="GO" id="GO:0000287">
    <property type="term" value="F:magnesium ion binding"/>
    <property type="evidence" value="ECO:0007669"/>
    <property type="project" value="TreeGrafter"/>
</dbReference>
<dbReference type="FunFam" id="3.40.50.2020:FF:000006">
    <property type="entry name" value="Hypoxanthine phosphoribosyltransferase"/>
    <property type="match status" value="1"/>
</dbReference>
<evidence type="ECO:0000256" key="5">
    <source>
        <dbReference type="ARBA" id="ARBA00011895"/>
    </source>
</evidence>
<dbReference type="GO" id="GO:0006178">
    <property type="term" value="P:guanine salvage"/>
    <property type="evidence" value="ECO:0007669"/>
    <property type="project" value="TreeGrafter"/>
</dbReference>
<dbReference type="InterPro" id="IPR000836">
    <property type="entry name" value="PRTase_dom"/>
</dbReference>
<dbReference type="GO" id="GO:0006166">
    <property type="term" value="P:purine ribonucleoside salvage"/>
    <property type="evidence" value="ECO:0007669"/>
    <property type="project" value="UniProtKB-KW"/>
</dbReference>
<name>A0A936K737_9BACT</name>
<evidence type="ECO:0000256" key="2">
    <source>
        <dbReference type="ARBA" id="ARBA00004496"/>
    </source>
</evidence>
<comment type="caution">
    <text evidence="17">The sequence shown here is derived from an EMBL/GenBank/DDBJ whole genome shotgun (WGS) entry which is preliminary data.</text>
</comment>
<dbReference type="GO" id="GO:0032264">
    <property type="term" value="P:IMP salvage"/>
    <property type="evidence" value="ECO:0007669"/>
    <property type="project" value="TreeGrafter"/>
</dbReference>
<evidence type="ECO:0000256" key="8">
    <source>
        <dbReference type="ARBA" id="ARBA00022679"/>
    </source>
</evidence>
<comment type="pathway">
    <text evidence="3 15">Purine metabolism; IMP biosynthesis via salvage pathway; IMP from hypoxanthine: step 1/1.</text>
</comment>
<dbReference type="EMBL" id="JADKCH010000021">
    <property type="protein sequence ID" value="MBK8573529.1"/>
    <property type="molecule type" value="Genomic_DNA"/>
</dbReference>
<evidence type="ECO:0000313" key="18">
    <source>
        <dbReference type="Proteomes" id="UP000709959"/>
    </source>
</evidence>
<protein>
    <recommendedName>
        <fullName evidence="5 15">Hypoxanthine phosphoribosyltransferase</fullName>
        <ecNumber evidence="5 15">2.4.2.8</ecNumber>
    </recommendedName>
</protein>
<dbReference type="AlphaFoldDB" id="A0A936K737"/>
<dbReference type="InterPro" id="IPR029057">
    <property type="entry name" value="PRTase-like"/>
</dbReference>
<keyword evidence="9 15" id="KW-0479">Metal-binding</keyword>
<dbReference type="GO" id="GO:0032263">
    <property type="term" value="P:GMP salvage"/>
    <property type="evidence" value="ECO:0007669"/>
    <property type="project" value="TreeGrafter"/>
</dbReference>
<evidence type="ECO:0000256" key="12">
    <source>
        <dbReference type="ARBA" id="ARBA00022842"/>
    </source>
</evidence>
<dbReference type="NCBIfam" id="TIGR01203">
    <property type="entry name" value="HGPRTase"/>
    <property type="match status" value="1"/>
</dbReference>
<dbReference type="InterPro" id="IPR005904">
    <property type="entry name" value="Hxn_phspho_trans"/>
</dbReference>
<comment type="catalytic activity">
    <reaction evidence="14">
        <text>IMP + diphosphate = hypoxanthine + 5-phospho-alpha-D-ribose 1-diphosphate</text>
        <dbReference type="Rhea" id="RHEA:17973"/>
        <dbReference type="ChEBI" id="CHEBI:17368"/>
        <dbReference type="ChEBI" id="CHEBI:33019"/>
        <dbReference type="ChEBI" id="CHEBI:58017"/>
        <dbReference type="ChEBI" id="CHEBI:58053"/>
        <dbReference type="EC" id="2.4.2.8"/>
    </reaction>
    <physiologicalReaction direction="right-to-left" evidence="14">
        <dbReference type="Rhea" id="RHEA:17975"/>
    </physiologicalReaction>
</comment>